<dbReference type="EMBL" id="LR746268">
    <property type="protein sequence ID" value="CAA7396016.1"/>
    <property type="molecule type" value="Genomic_DNA"/>
</dbReference>
<dbReference type="EMBL" id="LR743592">
    <property type="protein sequence ID" value="CAA2619935.1"/>
    <property type="molecule type" value="Genomic_DNA"/>
</dbReference>
<keyword evidence="3" id="KW-1185">Reference proteome</keyword>
<evidence type="ECO:0000313" key="2">
    <source>
        <dbReference type="EMBL" id="CAA7396016.1"/>
    </source>
</evidence>
<dbReference type="OrthoDB" id="10386591at2759"/>
<sequence>MVFSGGISDFELPIITKQSPDETDFTLPLSHPVAPAVDAMMDSYSLYRQ</sequence>
<gene>
    <name evidence="1" type="ORF">SI7747_05006104</name>
    <name evidence="2" type="ORF">SI8410_05006679</name>
</gene>
<evidence type="ECO:0000313" key="1">
    <source>
        <dbReference type="EMBL" id="CAA2619935.1"/>
    </source>
</evidence>
<name>A0A7I8IR86_SPIIN</name>
<reference evidence="1" key="1">
    <citation type="submission" date="2019-12" db="EMBL/GenBank/DDBJ databases">
        <authorList>
            <person name="Scholz U."/>
            <person name="Mascher M."/>
            <person name="Fiebig A."/>
        </authorList>
    </citation>
    <scope>NUCLEOTIDE SEQUENCE</scope>
</reference>
<evidence type="ECO:0000313" key="3">
    <source>
        <dbReference type="Proteomes" id="UP000663760"/>
    </source>
</evidence>
<accession>A0A7I8IR86</accession>
<proteinExistence type="predicted"/>
<protein>
    <submittedName>
        <fullName evidence="1">Uncharacterized protein</fullName>
    </submittedName>
</protein>
<dbReference type="Proteomes" id="UP000663760">
    <property type="component" value="Chromosome 5"/>
</dbReference>
<dbReference type="AlphaFoldDB" id="A0A7I8IR86"/>
<organism evidence="1">
    <name type="scientific">Spirodela intermedia</name>
    <name type="common">Intermediate duckweed</name>
    <dbReference type="NCBI Taxonomy" id="51605"/>
    <lineage>
        <taxon>Eukaryota</taxon>
        <taxon>Viridiplantae</taxon>
        <taxon>Streptophyta</taxon>
        <taxon>Embryophyta</taxon>
        <taxon>Tracheophyta</taxon>
        <taxon>Spermatophyta</taxon>
        <taxon>Magnoliopsida</taxon>
        <taxon>Liliopsida</taxon>
        <taxon>Araceae</taxon>
        <taxon>Lemnoideae</taxon>
        <taxon>Spirodela</taxon>
    </lineage>
</organism>